<gene>
    <name evidence="2" type="ORF">BFJ63_vAg17107</name>
</gene>
<accession>A0A4Q2V7T5</accession>
<comment type="caution">
    <text evidence="2">The sequence shown here is derived from an EMBL/GenBank/DDBJ whole genome shotgun (WGS) entry which is preliminary data.</text>
</comment>
<dbReference type="AlphaFoldDB" id="A0A4Q2V7T5"/>
<reference evidence="2 3" key="1">
    <citation type="submission" date="2016-12" db="EMBL/GenBank/DDBJ databases">
        <title>Draft genome sequence of Fusarium oxysporum causing rot on Narcissus.</title>
        <authorList>
            <person name="Armitage A.D."/>
            <person name="Taylor A."/>
            <person name="Clarkson J.P."/>
            <person name="Harrison R.J."/>
            <person name="Jackson A.C."/>
        </authorList>
    </citation>
    <scope>NUCLEOTIDE SEQUENCE [LARGE SCALE GENOMIC DNA]</scope>
    <source>
        <strain evidence="2 3">N139</strain>
    </source>
</reference>
<name>A0A4Q2V7T5_FUSOX</name>
<evidence type="ECO:0000313" key="3">
    <source>
        <dbReference type="Proteomes" id="UP000290540"/>
    </source>
</evidence>
<keyword evidence="1" id="KW-0813">Transport</keyword>
<evidence type="ECO:0000256" key="1">
    <source>
        <dbReference type="ARBA" id="ARBA00022448"/>
    </source>
</evidence>
<evidence type="ECO:0008006" key="4">
    <source>
        <dbReference type="Google" id="ProtNLM"/>
    </source>
</evidence>
<dbReference type="EMBL" id="MQTW01000460">
    <property type="protein sequence ID" value="RYC80007.1"/>
    <property type="molecule type" value="Genomic_DNA"/>
</dbReference>
<dbReference type="PANTHER" id="PTHR19241">
    <property type="entry name" value="ATP-BINDING CASSETTE TRANSPORTER"/>
    <property type="match status" value="1"/>
</dbReference>
<proteinExistence type="predicted"/>
<protein>
    <recommendedName>
        <fullName evidence="4">ABC transporter domain-containing protein</fullName>
    </recommendedName>
</protein>
<evidence type="ECO:0000313" key="2">
    <source>
        <dbReference type="EMBL" id="RYC80007.1"/>
    </source>
</evidence>
<sequence>MGASGAGKTTVLDVLAARKNIGVILGDILIDAMKLRRPSSDLLHMPNSFTSLTRPLFCALSINPTPLGSRTSIVFFCSSAVVAPFTSATLATHVLRSYLKSHGAGSAPCTETGTGPISEDSAEFADAKETIIRLKRERQAAGATLTINGLVLEKEYAFPFKLQMMFACKRKFLSFWRSSDYIITRIFSHVAIALSKYLS</sequence>
<dbReference type="Proteomes" id="UP000290540">
    <property type="component" value="Unassembled WGS sequence"/>
</dbReference>
<organism evidence="2 3">
    <name type="scientific">Fusarium oxysporum f. sp. narcissi</name>
    <dbReference type="NCBI Taxonomy" id="451672"/>
    <lineage>
        <taxon>Eukaryota</taxon>
        <taxon>Fungi</taxon>
        <taxon>Dikarya</taxon>
        <taxon>Ascomycota</taxon>
        <taxon>Pezizomycotina</taxon>
        <taxon>Sordariomycetes</taxon>
        <taxon>Hypocreomycetidae</taxon>
        <taxon>Hypocreales</taxon>
        <taxon>Nectriaceae</taxon>
        <taxon>Fusarium</taxon>
        <taxon>Fusarium oxysporum species complex</taxon>
    </lineage>
</organism>